<evidence type="ECO:0000313" key="3">
    <source>
        <dbReference type="EMBL" id="MET3758241.1"/>
    </source>
</evidence>
<dbReference type="EMBL" id="JBEPMY010000026">
    <property type="protein sequence ID" value="MET3758241.1"/>
    <property type="molecule type" value="Genomic_DNA"/>
</dbReference>
<feature type="signal peptide" evidence="2">
    <location>
        <begin position="1"/>
        <end position="19"/>
    </location>
</feature>
<feature type="region of interest" description="Disordered" evidence="1">
    <location>
        <begin position="39"/>
        <end position="114"/>
    </location>
</feature>
<evidence type="ECO:0000313" key="4">
    <source>
        <dbReference type="Proteomes" id="UP001549077"/>
    </source>
</evidence>
<protein>
    <recommendedName>
        <fullName evidence="5">Tail fiber domain-containing protein</fullName>
    </recommendedName>
</protein>
<feature type="chain" id="PRO_5045493462" description="Tail fiber domain-containing protein" evidence="2">
    <location>
        <begin position="20"/>
        <end position="225"/>
    </location>
</feature>
<dbReference type="RefSeq" id="WP_246638772.1">
    <property type="nucleotide sequence ID" value="NZ_CP071607.1"/>
</dbReference>
<organism evidence="3 4">
    <name type="scientific">Rhizobium binae</name>
    <dbReference type="NCBI Taxonomy" id="1138190"/>
    <lineage>
        <taxon>Bacteria</taxon>
        <taxon>Pseudomonadati</taxon>
        <taxon>Pseudomonadota</taxon>
        <taxon>Alphaproteobacteria</taxon>
        <taxon>Hyphomicrobiales</taxon>
        <taxon>Rhizobiaceae</taxon>
        <taxon>Rhizobium/Agrobacterium group</taxon>
        <taxon>Rhizobium</taxon>
    </lineage>
</organism>
<proteinExistence type="predicted"/>
<name>A0ABV2MP59_9HYPH</name>
<evidence type="ECO:0008006" key="5">
    <source>
        <dbReference type="Google" id="ProtNLM"/>
    </source>
</evidence>
<reference evidence="3 4" key="1">
    <citation type="submission" date="2024-06" db="EMBL/GenBank/DDBJ databases">
        <title>Genomic Encyclopedia of Type Strains, Phase IV (KMG-IV): sequencing the most valuable type-strain genomes for metagenomic binning, comparative biology and taxonomic classification.</title>
        <authorList>
            <person name="Goeker M."/>
        </authorList>
    </citation>
    <scope>NUCLEOTIDE SEQUENCE [LARGE SCALE GENOMIC DNA]</scope>
    <source>
        <strain evidence="3 4">DSM 29288</strain>
    </source>
</reference>
<accession>A0ABV2MP59</accession>
<evidence type="ECO:0000256" key="2">
    <source>
        <dbReference type="SAM" id="SignalP"/>
    </source>
</evidence>
<dbReference type="PROSITE" id="PS51257">
    <property type="entry name" value="PROKAR_LIPOPROTEIN"/>
    <property type="match status" value="1"/>
</dbReference>
<keyword evidence="2" id="KW-0732">Signal</keyword>
<sequence>MTSKLIIRVLMCSTFIAGSGAILQSCIFDPGARTLFASEEPARNATPARKPTPAVRRVATKSDEPAFARSDNGAGGNSSSGSSSSSSSGGGMGGGSDSGSSDSGGPSGGWDSSDRRLKTQIRRIGASPSGIPVYAFRYVWGGPLYIGTMAQDLLLIRPDAVIRTASGYYMVNYADLDIDMVSVEEGFSLATSGAGAVAVALSVNAASRRSRTQLETSEGFVLSAV</sequence>
<keyword evidence="4" id="KW-1185">Reference proteome</keyword>
<comment type="caution">
    <text evidence="3">The sequence shown here is derived from an EMBL/GenBank/DDBJ whole genome shotgun (WGS) entry which is preliminary data.</text>
</comment>
<dbReference type="GeneID" id="91153187"/>
<gene>
    <name evidence="3" type="ORF">ABID08_005623</name>
</gene>
<feature type="compositionally biased region" description="Gly residues" evidence="1">
    <location>
        <begin position="88"/>
        <end position="97"/>
    </location>
</feature>
<dbReference type="Proteomes" id="UP001549077">
    <property type="component" value="Unassembled WGS sequence"/>
</dbReference>
<evidence type="ECO:0000256" key="1">
    <source>
        <dbReference type="SAM" id="MobiDB-lite"/>
    </source>
</evidence>